<dbReference type="AlphaFoldDB" id="A0A4P9YE32"/>
<dbReference type="GO" id="GO:0006397">
    <property type="term" value="P:mRNA processing"/>
    <property type="evidence" value="ECO:0007669"/>
    <property type="project" value="UniProtKB-KW"/>
</dbReference>
<evidence type="ECO:0000256" key="3">
    <source>
        <dbReference type="ARBA" id="ARBA00022737"/>
    </source>
</evidence>
<keyword evidence="2" id="KW-0507">mRNA processing</keyword>
<dbReference type="InterPro" id="IPR011990">
    <property type="entry name" value="TPR-like_helical_dom_sf"/>
</dbReference>
<dbReference type="GO" id="GO:0005634">
    <property type="term" value="C:nucleus"/>
    <property type="evidence" value="ECO:0007669"/>
    <property type="project" value="UniProtKB-SubCell"/>
</dbReference>
<evidence type="ECO:0000313" key="7">
    <source>
        <dbReference type="Proteomes" id="UP000281549"/>
    </source>
</evidence>
<evidence type="ECO:0000256" key="2">
    <source>
        <dbReference type="ARBA" id="ARBA00022664"/>
    </source>
</evidence>
<dbReference type="GO" id="GO:0008380">
    <property type="term" value="P:RNA splicing"/>
    <property type="evidence" value="ECO:0007669"/>
    <property type="project" value="UniProtKB-KW"/>
</dbReference>
<dbReference type="PANTHER" id="PTHR17204:SF25">
    <property type="entry name" value="RRM DOMAIN-CONTAINING PROTEIN"/>
    <property type="match status" value="1"/>
</dbReference>
<feature type="non-terminal residue" evidence="6">
    <location>
        <position position="185"/>
    </location>
</feature>
<protein>
    <submittedName>
        <fullName evidence="6">Uncharacterized protein</fullName>
    </submittedName>
</protein>
<accession>A0A4P9YE32</accession>
<evidence type="ECO:0000256" key="4">
    <source>
        <dbReference type="ARBA" id="ARBA00023187"/>
    </source>
</evidence>
<keyword evidence="5" id="KW-0539">Nucleus</keyword>
<dbReference type="Proteomes" id="UP000281549">
    <property type="component" value="Unassembled WGS sequence"/>
</dbReference>
<dbReference type="EMBL" id="ML005992">
    <property type="protein sequence ID" value="RKP17162.1"/>
    <property type="molecule type" value="Genomic_DNA"/>
</dbReference>
<name>A0A4P9YE32_ROZAC</name>
<dbReference type="Gene3D" id="1.25.40.10">
    <property type="entry name" value="Tetratricopeptide repeat domain"/>
    <property type="match status" value="1"/>
</dbReference>
<dbReference type="PANTHER" id="PTHR17204">
    <property type="entry name" value="PRE-MRNA PROCESSING PROTEIN PRP39-RELATED"/>
    <property type="match status" value="1"/>
</dbReference>
<evidence type="ECO:0000256" key="1">
    <source>
        <dbReference type="ARBA" id="ARBA00004123"/>
    </source>
</evidence>
<evidence type="ECO:0000256" key="5">
    <source>
        <dbReference type="ARBA" id="ARBA00023242"/>
    </source>
</evidence>
<dbReference type="Pfam" id="PF23240">
    <property type="entry name" value="HAT_PRP39_N"/>
    <property type="match status" value="1"/>
</dbReference>
<reference evidence="7" key="1">
    <citation type="journal article" date="2018" name="Nat. Microbiol.">
        <title>Leveraging single-cell genomics to expand the fungal tree of life.</title>
        <authorList>
            <person name="Ahrendt S.R."/>
            <person name="Quandt C.A."/>
            <person name="Ciobanu D."/>
            <person name="Clum A."/>
            <person name="Salamov A."/>
            <person name="Andreopoulos B."/>
            <person name="Cheng J.F."/>
            <person name="Woyke T."/>
            <person name="Pelin A."/>
            <person name="Henrissat B."/>
            <person name="Reynolds N.K."/>
            <person name="Benny G.L."/>
            <person name="Smith M.E."/>
            <person name="James T.Y."/>
            <person name="Grigoriev I.V."/>
        </authorList>
    </citation>
    <scope>NUCLEOTIDE SEQUENCE [LARGE SCALE GENOMIC DNA]</scope>
    <source>
        <strain evidence="7">CSF55</strain>
    </source>
</reference>
<keyword evidence="3" id="KW-0677">Repeat</keyword>
<proteinExistence type="predicted"/>
<gene>
    <name evidence="6" type="ORF">ROZALSC1DRAFT_31008</name>
</gene>
<dbReference type="SUPFAM" id="SSF48452">
    <property type="entry name" value="TPR-like"/>
    <property type="match status" value="1"/>
</dbReference>
<comment type="subcellular location">
    <subcellularLocation>
        <location evidence="1">Nucleus</location>
    </subcellularLocation>
</comment>
<keyword evidence="4" id="KW-0508">mRNA splicing</keyword>
<sequence length="185" mass="22300">MELEESDVESVVNEAEEFEKKIALNPYDYEAHYNCVKAWRKEADLEKTREARERFSTYFPLTFEIWAEWIEDEKRIASDKESKIEILQLLKKAVMDYLSIELWILVLETVEEYFNEQVIGLETAREFYEEAIKQAGVHFIKGHLIWEKYRMFVSKIDVKLEFEVFKRQLSVSHSDLEENWHLFSK</sequence>
<evidence type="ECO:0000313" key="6">
    <source>
        <dbReference type="EMBL" id="RKP17162.1"/>
    </source>
</evidence>
<organism evidence="6 7">
    <name type="scientific">Rozella allomycis (strain CSF55)</name>
    <dbReference type="NCBI Taxonomy" id="988480"/>
    <lineage>
        <taxon>Eukaryota</taxon>
        <taxon>Fungi</taxon>
        <taxon>Fungi incertae sedis</taxon>
        <taxon>Cryptomycota</taxon>
        <taxon>Cryptomycota incertae sedis</taxon>
        <taxon>Rozella</taxon>
    </lineage>
</organism>